<dbReference type="Pfam" id="PF00520">
    <property type="entry name" value="Ion_trans"/>
    <property type="match status" value="2"/>
</dbReference>
<reference evidence="7 8" key="1">
    <citation type="submission" date="2019-06" db="EMBL/GenBank/DDBJ databases">
        <title>Draft genomes of female and male turbot (Scophthalmus maximus).</title>
        <authorList>
            <person name="Xu H."/>
            <person name="Xu X.-W."/>
            <person name="Shao C."/>
            <person name="Chen S."/>
        </authorList>
    </citation>
    <scope>NUCLEOTIDE SEQUENCE [LARGE SCALE GENOMIC DNA]</scope>
    <source>
        <strain evidence="7">Ysfricsl-2016a</strain>
        <tissue evidence="7">Blood</tissue>
    </source>
</reference>
<keyword evidence="3 5" id="KW-1133">Transmembrane helix</keyword>
<protein>
    <recommendedName>
        <fullName evidence="6">Ion transport domain-containing protein</fullName>
    </recommendedName>
</protein>
<dbReference type="Proteomes" id="UP000438429">
    <property type="component" value="Unassembled WGS sequence"/>
</dbReference>
<feature type="domain" description="Ion transport" evidence="6">
    <location>
        <begin position="307"/>
        <end position="534"/>
    </location>
</feature>
<dbReference type="PANTHER" id="PTHR10037">
    <property type="entry name" value="VOLTAGE-GATED CATION CHANNEL CALCIUM AND SODIUM"/>
    <property type="match status" value="1"/>
</dbReference>
<dbReference type="FunFam" id="1.20.120.350:FF:000068">
    <property type="entry name" value="Sodium channel protein"/>
    <property type="match status" value="1"/>
</dbReference>
<proteinExistence type="predicted"/>
<dbReference type="AlphaFoldDB" id="A0A6A4SZS5"/>
<evidence type="ECO:0000313" key="8">
    <source>
        <dbReference type="Proteomes" id="UP000438429"/>
    </source>
</evidence>
<evidence type="ECO:0000256" key="2">
    <source>
        <dbReference type="ARBA" id="ARBA00022692"/>
    </source>
</evidence>
<keyword evidence="4 5" id="KW-0472">Membrane</keyword>
<comment type="caution">
    <text evidence="7">The sequence shown here is derived from an EMBL/GenBank/DDBJ whole genome shotgun (WGS) entry which is preliminary data.</text>
</comment>
<dbReference type="InterPro" id="IPR027359">
    <property type="entry name" value="Volt_channel_dom_sf"/>
</dbReference>
<feature type="domain" description="Ion transport" evidence="6">
    <location>
        <begin position="149"/>
        <end position="227"/>
    </location>
</feature>
<dbReference type="GO" id="GO:0001518">
    <property type="term" value="C:voltage-gated sodium channel complex"/>
    <property type="evidence" value="ECO:0007669"/>
    <property type="project" value="TreeGrafter"/>
</dbReference>
<keyword evidence="2 5" id="KW-0812">Transmembrane</keyword>
<dbReference type="InterPro" id="IPR043203">
    <property type="entry name" value="VGCC_Ca_Na"/>
</dbReference>
<dbReference type="Gene3D" id="1.20.120.350">
    <property type="entry name" value="Voltage-gated potassium channels. Chain C"/>
    <property type="match status" value="2"/>
</dbReference>
<dbReference type="Gene3D" id="1.10.287.70">
    <property type="match status" value="2"/>
</dbReference>
<evidence type="ECO:0000256" key="4">
    <source>
        <dbReference type="ARBA" id="ARBA00023136"/>
    </source>
</evidence>
<dbReference type="EMBL" id="VEVO01000006">
    <property type="protein sequence ID" value="KAF0040716.1"/>
    <property type="molecule type" value="Genomic_DNA"/>
</dbReference>
<feature type="transmembrane region" description="Helical" evidence="5">
    <location>
        <begin position="376"/>
        <end position="400"/>
    </location>
</feature>
<dbReference type="GO" id="GO:0019228">
    <property type="term" value="P:neuronal action potential"/>
    <property type="evidence" value="ECO:0007669"/>
    <property type="project" value="TreeGrafter"/>
</dbReference>
<dbReference type="GO" id="GO:0086010">
    <property type="term" value="P:membrane depolarization during action potential"/>
    <property type="evidence" value="ECO:0007669"/>
    <property type="project" value="TreeGrafter"/>
</dbReference>
<feature type="transmembrane region" description="Helical" evidence="5">
    <location>
        <begin position="338"/>
        <end position="356"/>
    </location>
</feature>
<feature type="transmembrane region" description="Helical" evidence="5">
    <location>
        <begin position="308"/>
        <end position="326"/>
    </location>
</feature>
<dbReference type="SUPFAM" id="SSF81324">
    <property type="entry name" value="Voltage-gated potassium channels"/>
    <property type="match status" value="1"/>
</dbReference>
<sequence>MCVTVENVCQCRERVSVENVSVFVFEVVVKIASRGVCIGTFTFLRDPWNWLDVAVVITTCEDDSRSSRPISEETGSCHGVLTVRPQYLGPDWSAALHGNPETKMCHLADEQPDLPLPPVHQQSWYDNDDDDDDDFILQKTLKHKNFSCLSTDTNPNYGFTNYDSFGFSLLSVVRLMGKDFWENLFQLMMRAASKTSVIAFVLVVFSGSFLLVSLLLVVVAMGLVEQVEATVAEDRRREEEFVQILEVMKRREEVMKMKEEEKEPAVYSVEDSEKHDPPQLKKLTVTWNCCGCWTRLKLRLCTFVTNPFFDLIIVVCIVFNCLFLAMEHFPMTMEFEQLLNVTSLFFTGIFTAEMLLRLMAMDPYHYFRVGWNVFDSIIVAVSLVELALADVVGFPALRCFKLMRGLRLARWWPTLHMLMKIIWTSVSALRNLTLVLLIMVFLFTVVGTKLFQDDYRDHVCSIMMTCELPRWHMHNFFNTFILIFRLLCGEWIETLWDCMEVSGQTTCLIFFIVVFVTINLLVLHLFLALFLSSIRGDYLVAPIEKGGNNLKIAIDQIKAGVAWILEHFWTLLGKKNPVNSHHKVVNGKENSKEYLGLTLVTSDQPLSESKVRGNNYGNKTSECHNSASCRVPVAEAEVDLKMSESEEEKHKRSDWVDPTPTVRRTCDVEELENLWDVEELENLWDVEELGNLWDVEEQENLWDVEEE</sequence>
<feature type="transmembrane region" description="Helical" evidence="5">
    <location>
        <begin position="197"/>
        <end position="224"/>
    </location>
</feature>
<feature type="transmembrane region" description="Helical" evidence="5">
    <location>
        <begin position="421"/>
        <end position="446"/>
    </location>
</feature>
<feature type="transmembrane region" description="Helical" evidence="5">
    <location>
        <begin position="476"/>
        <end position="496"/>
    </location>
</feature>
<evidence type="ECO:0000256" key="1">
    <source>
        <dbReference type="ARBA" id="ARBA00004141"/>
    </source>
</evidence>
<feature type="transmembrane region" description="Helical" evidence="5">
    <location>
        <begin position="508"/>
        <end position="531"/>
    </location>
</feature>
<organism evidence="7 8">
    <name type="scientific">Scophthalmus maximus</name>
    <name type="common">Turbot</name>
    <name type="synonym">Psetta maxima</name>
    <dbReference type="NCBI Taxonomy" id="52904"/>
    <lineage>
        <taxon>Eukaryota</taxon>
        <taxon>Metazoa</taxon>
        <taxon>Chordata</taxon>
        <taxon>Craniata</taxon>
        <taxon>Vertebrata</taxon>
        <taxon>Euteleostomi</taxon>
        <taxon>Actinopterygii</taxon>
        <taxon>Neopterygii</taxon>
        <taxon>Teleostei</taxon>
        <taxon>Neoteleostei</taxon>
        <taxon>Acanthomorphata</taxon>
        <taxon>Carangaria</taxon>
        <taxon>Pleuronectiformes</taxon>
        <taxon>Pleuronectoidei</taxon>
        <taxon>Scophthalmidae</taxon>
        <taxon>Scophthalmus</taxon>
    </lineage>
</organism>
<evidence type="ECO:0000256" key="3">
    <source>
        <dbReference type="ARBA" id="ARBA00022989"/>
    </source>
</evidence>
<comment type="subcellular location">
    <subcellularLocation>
        <location evidence="1">Membrane</location>
        <topology evidence="1">Multi-pass membrane protein</topology>
    </subcellularLocation>
</comment>
<dbReference type="InterPro" id="IPR005821">
    <property type="entry name" value="Ion_trans_dom"/>
</dbReference>
<dbReference type="GO" id="GO:0005248">
    <property type="term" value="F:voltage-gated sodium channel activity"/>
    <property type="evidence" value="ECO:0007669"/>
    <property type="project" value="TreeGrafter"/>
</dbReference>
<evidence type="ECO:0000256" key="5">
    <source>
        <dbReference type="SAM" id="Phobius"/>
    </source>
</evidence>
<evidence type="ECO:0000313" key="7">
    <source>
        <dbReference type="EMBL" id="KAF0040716.1"/>
    </source>
</evidence>
<dbReference type="PANTHER" id="PTHR10037:SF223">
    <property type="entry name" value="SODIUM CHANNEL PROTEIN TYPE 4 SUBUNIT ALPHA"/>
    <property type="match status" value="1"/>
</dbReference>
<evidence type="ECO:0000259" key="6">
    <source>
        <dbReference type="Pfam" id="PF00520"/>
    </source>
</evidence>
<gene>
    <name evidence="7" type="ORF">F2P81_006614</name>
</gene>
<name>A0A6A4SZS5_SCOMX</name>
<accession>A0A6A4SZS5</accession>